<proteinExistence type="predicted"/>
<dbReference type="STRING" id="1192034.CAP_7035"/>
<accession>A0A017TFF2</accession>
<name>A0A017TFF2_9BACT</name>
<reference evidence="2 3" key="1">
    <citation type="submission" date="2013-05" db="EMBL/GenBank/DDBJ databases">
        <title>Genome assembly of Chondromyces apiculatus DSM 436.</title>
        <authorList>
            <person name="Sharma G."/>
            <person name="Khatri I."/>
            <person name="Kaur C."/>
            <person name="Mayilraj S."/>
            <person name="Subramanian S."/>
        </authorList>
    </citation>
    <scope>NUCLEOTIDE SEQUENCE [LARGE SCALE GENOMIC DNA]</scope>
    <source>
        <strain evidence="2 3">DSM 436</strain>
    </source>
</reference>
<dbReference type="OrthoDB" id="5518890at2"/>
<comment type="caution">
    <text evidence="2">The sequence shown here is derived from an EMBL/GenBank/DDBJ whole genome shotgun (WGS) entry which is preliminary data.</text>
</comment>
<keyword evidence="3" id="KW-1185">Reference proteome</keyword>
<dbReference type="Proteomes" id="UP000019678">
    <property type="component" value="Unassembled WGS sequence"/>
</dbReference>
<sequence length="93" mass="9977">MAERRRAVAELATSETPKKTTAAPAPKKKLREPALPRETENDGSVMADDGALYVMALGERIVLDVLAYQDEGLLAFLRIDGEVVAELPVAGQA</sequence>
<dbReference type="AlphaFoldDB" id="A0A017TFF2"/>
<evidence type="ECO:0000256" key="1">
    <source>
        <dbReference type="SAM" id="MobiDB-lite"/>
    </source>
</evidence>
<feature type="region of interest" description="Disordered" evidence="1">
    <location>
        <begin position="1"/>
        <end position="43"/>
    </location>
</feature>
<dbReference type="EMBL" id="ASRX01000006">
    <property type="protein sequence ID" value="EYF08013.1"/>
    <property type="molecule type" value="Genomic_DNA"/>
</dbReference>
<feature type="compositionally biased region" description="Basic and acidic residues" evidence="1">
    <location>
        <begin position="31"/>
        <end position="40"/>
    </location>
</feature>
<dbReference type="RefSeq" id="WP_156040513.1">
    <property type="nucleotide sequence ID" value="NZ_ASRX01000006.1"/>
</dbReference>
<evidence type="ECO:0000313" key="3">
    <source>
        <dbReference type="Proteomes" id="UP000019678"/>
    </source>
</evidence>
<protein>
    <submittedName>
        <fullName evidence="2">Uncharacterized protein</fullName>
    </submittedName>
</protein>
<gene>
    <name evidence="2" type="ORF">CAP_7035</name>
</gene>
<organism evidence="2 3">
    <name type="scientific">Chondromyces apiculatus DSM 436</name>
    <dbReference type="NCBI Taxonomy" id="1192034"/>
    <lineage>
        <taxon>Bacteria</taxon>
        <taxon>Pseudomonadati</taxon>
        <taxon>Myxococcota</taxon>
        <taxon>Polyangia</taxon>
        <taxon>Polyangiales</taxon>
        <taxon>Polyangiaceae</taxon>
        <taxon>Chondromyces</taxon>
    </lineage>
</organism>
<evidence type="ECO:0000313" key="2">
    <source>
        <dbReference type="EMBL" id="EYF08013.1"/>
    </source>
</evidence>